<reference evidence="1 2" key="1">
    <citation type="submission" date="2017-10" db="EMBL/GenBank/DDBJ databases">
        <title>Genomics of the genus Arcobacter.</title>
        <authorList>
            <person name="Perez-Cataluna A."/>
            <person name="Figueras M.J."/>
        </authorList>
    </citation>
    <scope>NUCLEOTIDE SEQUENCE [LARGE SCALE GENOMIC DNA]</scope>
    <source>
        <strain evidence="1 2">CECT 9230</strain>
    </source>
</reference>
<keyword evidence="2" id="KW-1185">Reference proteome</keyword>
<comment type="caution">
    <text evidence="1">The sequence shown here is derived from an EMBL/GenBank/DDBJ whole genome shotgun (WGS) entry which is preliminary data.</text>
</comment>
<dbReference type="RefSeq" id="WP_113893030.1">
    <property type="nucleotide sequence ID" value="NZ_JANJGA010000004.1"/>
</dbReference>
<evidence type="ECO:0000313" key="2">
    <source>
        <dbReference type="Proteomes" id="UP000252669"/>
    </source>
</evidence>
<dbReference type="OrthoDB" id="5365796at2"/>
<organism evidence="1 2">
    <name type="scientific">Aliarcobacter vitoriensis</name>
    <dbReference type="NCBI Taxonomy" id="2011099"/>
    <lineage>
        <taxon>Bacteria</taxon>
        <taxon>Pseudomonadati</taxon>
        <taxon>Campylobacterota</taxon>
        <taxon>Epsilonproteobacteria</taxon>
        <taxon>Campylobacterales</taxon>
        <taxon>Arcobacteraceae</taxon>
        <taxon>Aliarcobacter</taxon>
    </lineage>
</organism>
<sequence>MSEKNEKRLKAIKTIYGEEAYHKGEKVTYGTTVYVAWWILGYNTIEELEAKYTDEQILEMHDERLKSQGIKIS</sequence>
<dbReference type="Proteomes" id="UP000252669">
    <property type="component" value="Unassembled WGS sequence"/>
</dbReference>
<evidence type="ECO:0000313" key="1">
    <source>
        <dbReference type="EMBL" id="RBQ29807.1"/>
    </source>
</evidence>
<proteinExistence type="predicted"/>
<protein>
    <submittedName>
        <fullName evidence="1">Uncharacterized protein</fullName>
    </submittedName>
</protein>
<gene>
    <name evidence="1" type="ORF">CRU91_02425</name>
</gene>
<dbReference type="AlphaFoldDB" id="A0A366MUR5"/>
<name>A0A366MUR5_9BACT</name>
<dbReference type="EMBL" id="PDKB01000003">
    <property type="protein sequence ID" value="RBQ29807.1"/>
    <property type="molecule type" value="Genomic_DNA"/>
</dbReference>
<accession>A0A366MUR5</accession>